<proteinExistence type="predicted"/>
<comment type="caution">
    <text evidence="1">The sequence shown here is derived from an EMBL/GenBank/DDBJ whole genome shotgun (WGS) entry which is preliminary data.</text>
</comment>
<evidence type="ECO:0000313" key="2">
    <source>
        <dbReference type="Proteomes" id="UP001148737"/>
    </source>
</evidence>
<accession>A0ACC1R6G2</accession>
<evidence type="ECO:0000313" key="1">
    <source>
        <dbReference type="EMBL" id="KAJ3498613.1"/>
    </source>
</evidence>
<organism evidence="1 2">
    <name type="scientific">Lecanicillium saksenae</name>
    <dbReference type="NCBI Taxonomy" id="468837"/>
    <lineage>
        <taxon>Eukaryota</taxon>
        <taxon>Fungi</taxon>
        <taxon>Dikarya</taxon>
        <taxon>Ascomycota</taxon>
        <taxon>Pezizomycotina</taxon>
        <taxon>Sordariomycetes</taxon>
        <taxon>Hypocreomycetidae</taxon>
        <taxon>Hypocreales</taxon>
        <taxon>Cordycipitaceae</taxon>
        <taxon>Lecanicillium</taxon>
    </lineage>
</organism>
<name>A0ACC1R6G2_9HYPO</name>
<keyword evidence="2" id="KW-1185">Reference proteome</keyword>
<dbReference type="EMBL" id="JANAKD010000042">
    <property type="protein sequence ID" value="KAJ3498613.1"/>
    <property type="molecule type" value="Genomic_DNA"/>
</dbReference>
<protein>
    <submittedName>
        <fullName evidence="1">Uncharacterized protein</fullName>
    </submittedName>
</protein>
<dbReference type="Proteomes" id="UP001148737">
    <property type="component" value="Unassembled WGS sequence"/>
</dbReference>
<gene>
    <name evidence="1" type="ORF">NLG97_g989</name>
</gene>
<sequence length="2586" mass="281788">MAPHSTANTKPLAPSSTASTPAAHVNGVTHSNGTDAHRPHIVQDELKPRAASIPIAIVGMACRFSGGVRNPSQLWELCAEGRDGWSPIPESRFDVKSLYHKDGARAGRSNVTGGYFLDDDVALFDAAFFNLASDVASLLTQGLDPQVRLLLESVYEATEDAGIPLNKLAGTNTSVFTGTFNKDYHEIQTKDAEVLSRSFLAGTGTAMLSNRISHFFDLQGPSVSIDTGCSSGMVAVHHACQSIRAGESEISVVGASSVLLSQDAFISASTVGAIGAAGRCHAWDSRAAGYGRGEGVATLILKPLEAALHDGDQIHAVIKDTGVNQNGKTTTITSPSTEAQVKLIQECYRRAGLNIAETAYVEAHMTGTAAGDPVEADAIARTFGKHRREDDPILVGSVKTNLGHTEPVSGLAAVIKTCFTLKHAQIAPNLNYEVPHPKIDLQNGHMMVPTALTSWPINMPLRASVNNFGYGGTNAHAILEPSPSSWSRQKTNADERRNSEANDLCQHSRVFILSAKDSSACETTMLQMSSWVIEKSPRIDDLAYTLAQRRTRHPWVTAVRGRSIEALSESLKEPNRKPSFSHKTPRVGFVFNGQGAQWHAMGRELITAYPVFARAISAAGEVLRGYGASWSLIEELMRDATSTRVAEAELSQPISVAIQIALVDLLNSWGVCPTGITSHSSGEISAAYAAGMLSFGQALGVAFYRGEIAGRHLQNPHASGGMLAVGLGQSDAEEYISKFWGSALAVACINSPTNVTISGDLEAIEELAAKLDGDGIFSRKLKVPLAYHSHHMLPMASEYGARLEKLLNDSGSHKEATTLFISPVTATSVTSAKSLGPSHWVSNMTKPVQFCQAFASLCQESSDLASQSEVVDLIVEIGAHSTLAGPIRQILGERAGKVTYVSCLKRNINAVDTMQDLACQLLESGFPVNLEAVNFPTGDTTPKLVTGLPSYPWNHKKRFWVEPRIAHEQRYKKFEPHELLGSPLNGSTSLSPSWRNHLRRDDIPWLNDHQIDGATVFPGAGYITMAIEAVQMLTNHPLDNVHSYRLRDIDILNGLVIPESEQGIEIQLCLRPCSKNNLDHEGWFDFDICSLSNKSWIQNCRGSVSVKTEQNLKHTTTARESILPLNHKSFLPDTKSTSVDLLNLFESLRDRGIYHGPIFQNLVSSERTESRAITTFQISDIVSDEHEYILHPTTLDSIFQASFCSMPDTVQDDAMVLPRSIQLLEIGRDFQRCGGTTLQAFSRLVTADKRGYTSDIMVSTDSQTEASMLKIEGFYGSSVPRHQELSDDALGICSTMRWERDILHKPPPSFRSSMVIPLQEHEIELERKLCRVSYNFILEAVNELRGLQPDSWDWHLRRFHSWMLEIVAQGQAGELGPNSQSWSKASIGAKKMLADELSAGGPSGKLTVRVGRNLARIVRGEIMPLELMMENDLLNQFYMHHEALKTRSYSHLTKIASLYATKNPGANVLEIGGGTGGATGTILEAFSNKVSGSSGTILGSYTFTDISPGFFEAAREKFAPWAGMMQFKKLDIEKDPLSQSFSPGGFDLIVASSVLHATKSLTRTMQHVRKLLKPGGTLLLIEATSDRLEGQLIFGTLPGWWLGEEPERQTSPNAPLEMWDRILRQTGFTGVDFEISDYDEVDFQSARVMISRTLPTVEGQMSIITPSTTENSAASTWLAQLSSAVEDHTGIAPNIVNLDNISAAHGTTCLFTLEMHHPFVSNMDSVQFEKLKDLFLHAEGVLWLSRGGLIDCSDPSYSASEGLLRTMRQEYSYKRWIRLDFEQRQPPWTTDKLEHIVHVLQQSFNKETEASDVDWEYSVKDSQLHVPRIYPDKLHDAVLRNAEIVPEPELQLFTQESKPLIWEVPDRGAMSLDPHFVENAMLLSNQIPDGQVEVEAKAFGLNFREVMVALGQLEESLTGHECSGVITGLGTGTEQSGLKVGDRVAALCKFRLASRSRTHWTSVVKLPDDTAMSWEEAASFPAAYTTAYGSLIQIAQLQKGETVLVHAASGATGQAAIAIAQHVGSEVFATCSTDEKRAVLTQNYGIPSDHIFDSRSERFATAIMETTEGRGVDVILNSLSGPLLRRSWDCMARFGRFVDITKVDAEARRQLEMAPFSRCATFSSFDLLQLTEYRGSLTHDALSESLRIICAKGVAPVHPITPYSISDMAVAMRQMQGGAHVGKLVLVPGKGDKVKVISRPKPLALDHEDETYLVVGGLGGIGRAIAEWLIEQGAKNLVLVSRHATTNSGTPHIRQKGAEAGCQVAIYDCDVSEEEDLLRLIHDCAMAGLPPIRGVINGAMVLDDTVLERMTFEQWQNGVRPKINSSLNLHSHLPDLKFFVMLSSVAGVAGHTSQANYAAGNSFEDALARHRAASGLAAVTIDLGAVRSVGYVAEKETEGDERLRARVEAVGFGSIDIAQVLRIVEYGIREPVRKSPVDSQIILGPNQDTLSHESGMRLDRRFGTLRVVSQRGLTAGPGSSNKTSAADLSKALSKIATVEDATALLTQAISAKIAEIFNLGLSDIDVALPMSRYGVDSLVAVELRNWLNGGAKAKVTVFEILQSASLVEFSALVATQSEILKARASG</sequence>
<reference evidence="1" key="1">
    <citation type="submission" date="2022-07" db="EMBL/GenBank/DDBJ databases">
        <title>Genome Sequence of Lecanicillium saksenae.</title>
        <authorList>
            <person name="Buettner E."/>
        </authorList>
    </citation>
    <scope>NUCLEOTIDE SEQUENCE</scope>
    <source>
        <strain evidence="1">VT-O1</strain>
    </source>
</reference>